<keyword evidence="2" id="KW-0378">Hydrolase</keyword>
<dbReference type="Gene3D" id="3.40.710.10">
    <property type="entry name" value="DD-peptidase/beta-lactamase superfamily"/>
    <property type="match status" value="1"/>
</dbReference>
<evidence type="ECO:0000313" key="2">
    <source>
        <dbReference type="EMBL" id="RZO76781.1"/>
    </source>
</evidence>
<dbReference type="Proteomes" id="UP000320404">
    <property type="component" value="Unassembled WGS sequence"/>
</dbReference>
<reference evidence="2 3" key="1">
    <citation type="submission" date="2019-02" db="EMBL/GenBank/DDBJ databases">
        <title>Prokaryotic population dynamics and viral predation in marine succession experiment using metagenomics: the confinement effect.</title>
        <authorList>
            <person name="Haro-Moreno J.M."/>
            <person name="Rodriguez-Valera F."/>
            <person name="Lopez-Perez M."/>
        </authorList>
    </citation>
    <scope>NUCLEOTIDE SEQUENCE [LARGE SCALE GENOMIC DNA]</scope>
    <source>
        <strain evidence="2">MED-G158</strain>
    </source>
</reference>
<protein>
    <submittedName>
        <fullName evidence="2">Class A beta-lactamase-related serine hydrolase</fullName>
    </submittedName>
</protein>
<proteinExistence type="predicted"/>
<dbReference type="EMBL" id="SHAH01000025">
    <property type="protein sequence ID" value="RZO76781.1"/>
    <property type="molecule type" value="Genomic_DNA"/>
</dbReference>
<dbReference type="InterPro" id="IPR050789">
    <property type="entry name" value="Diverse_Enzym_Activities"/>
</dbReference>
<dbReference type="PANTHER" id="PTHR43283:SF3">
    <property type="entry name" value="BETA-LACTAMASE FAMILY PROTEIN (AFU_ORTHOLOGUE AFUA_5G07500)"/>
    <property type="match status" value="1"/>
</dbReference>
<feature type="domain" description="Beta-lactamase-related" evidence="1">
    <location>
        <begin position="104"/>
        <end position="462"/>
    </location>
</feature>
<evidence type="ECO:0000259" key="1">
    <source>
        <dbReference type="Pfam" id="PF00144"/>
    </source>
</evidence>
<dbReference type="GO" id="GO:0016787">
    <property type="term" value="F:hydrolase activity"/>
    <property type="evidence" value="ECO:0007669"/>
    <property type="project" value="UniProtKB-KW"/>
</dbReference>
<name>A0A520S2W5_9GAMM</name>
<dbReference type="PANTHER" id="PTHR43283">
    <property type="entry name" value="BETA-LACTAMASE-RELATED"/>
    <property type="match status" value="1"/>
</dbReference>
<gene>
    <name evidence="2" type="ORF">EVA69_02595</name>
</gene>
<dbReference type="Pfam" id="PF00144">
    <property type="entry name" value="Beta-lactamase"/>
    <property type="match status" value="1"/>
</dbReference>
<dbReference type="AlphaFoldDB" id="A0A520S2W5"/>
<evidence type="ECO:0000313" key="3">
    <source>
        <dbReference type="Proteomes" id="UP000320404"/>
    </source>
</evidence>
<dbReference type="InterPro" id="IPR001466">
    <property type="entry name" value="Beta-lactam-related"/>
</dbReference>
<dbReference type="SUPFAM" id="SSF56601">
    <property type="entry name" value="beta-lactamase/transpeptidase-like"/>
    <property type="match status" value="1"/>
</dbReference>
<organism evidence="2 3">
    <name type="scientific">OM182 bacterium</name>
    <dbReference type="NCBI Taxonomy" id="2510334"/>
    <lineage>
        <taxon>Bacteria</taxon>
        <taxon>Pseudomonadati</taxon>
        <taxon>Pseudomonadota</taxon>
        <taxon>Gammaproteobacteria</taxon>
        <taxon>OMG group</taxon>
        <taxon>OM182 clade</taxon>
    </lineage>
</organism>
<comment type="caution">
    <text evidence="2">The sequence shown here is derived from an EMBL/GenBank/DDBJ whole genome shotgun (WGS) entry which is preliminary data.</text>
</comment>
<accession>A0A520S2W5</accession>
<dbReference type="InterPro" id="IPR012338">
    <property type="entry name" value="Beta-lactam/transpept-like"/>
</dbReference>
<sequence>MPPSIDTQSFNCFFSAGQFPMKNIALTLSELTGDPPVKYSLPNSANWMRTTSLLVAAALIAACSPAPVQQESAAVSTVAAPVQALERVAPEAVGMDSDRLDRVTRAMQALVDEGKLSGAVTMASRDNQIVHFESVGYRDIEAQAPMTPDTMFRIYSMTKPVTGVALMILYEEGKFKLSDPVEKYLPELKDLQVFTGTDDDGNMITEAAGHPMTIRELMNHTGGLSYGIFAQSPVDTAYVEAGLLDPNMTNAEFVAKLGQIPLKHQPGSRWEYSVSVDVQGYLVEVLSGQRFGEFLDERIFQPLGMSDTDFHVPEEKLNRFAQMYVYGPEGELIPSEMFDGADFTVDMTFESGGGGLISTANDYMRFSQMLLNGGELDGERILAPLTIELMRRDQTPAGLTGPMSGAGNGTVFGLDFAVIQDPVEAESYSTGEYYWGGAAGTWFWIDPVEDVVFVGMIQQAGQGLPDVRSTSRRLFYQAILDPKGV</sequence>